<evidence type="ECO:0000256" key="2">
    <source>
        <dbReference type="SAM" id="MobiDB-lite"/>
    </source>
</evidence>
<name>A0A199UR39_ANACO</name>
<keyword evidence="6" id="KW-1185">Reference proteome</keyword>
<dbReference type="PANTHER" id="PTHR31304">
    <property type="entry name" value="LOB DOMAIN-CONTAINING PROTEIN 38"/>
    <property type="match status" value="1"/>
</dbReference>
<dbReference type="InterPro" id="IPR004883">
    <property type="entry name" value="LOB"/>
</dbReference>
<organism evidence="4 5">
    <name type="scientific">Ananas comosus</name>
    <name type="common">Pineapple</name>
    <name type="synonym">Ananas ananas</name>
    <dbReference type="NCBI Taxonomy" id="4615"/>
    <lineage>
        <taxon>Eukaryota</taxon>
        <taxon>Viridiplantae</taxon>
        <taxon>Streptophyta</taxon>
        <taxon>Embryophyta</taxon>
        <taxon>Tracheophyta</taxon>
        <taxon>Spermatophyta</taxon>
        <taxon>Magnoliopsida</taxon>
        <taxon>Liliopsida</taxon>
        <taxon>Poales</taxon>
        <taxon>Bromeliaceae</taxon>
        <taxon>Bromelioideae</taxon>
        <taxon>Ananas</taxon>
    </lineage>
</organism>
<reference evidence="7" key="2">
    <citation type="submission" date="2025-04" db="UniProtKB">
        <authorList>
            <consortium name="RefSeq"/>
        </authorList>
    </citation>
    <scope>IDENTIFICATION</scope>
    <source>
        <tissue evidence="7">Leaf</tissue>
    </source>
</reference>
<evidence type="ECO:0000313" key="5">
    <source>
        <dbReference type="Proteomes" id="UP000092600"/>
    </source>
</evidence>
<dbReference type="Proteomes" id="UP000092600">
    <property type="component" value="Unassembled WGS sequence"/>
</dbReference>
<evidence type="ECO:0000313" key="7">
    <source>
        <dbReference type="RefSeq" id="XP_020097907.1"/>
    </source>
</evidence>
<reference evidence="4 5" key="1">
    <citation type="journal article" date="2016" name="DNA Res.">
        <title>The draft genome of MD-2 pineapple using hybrid error correction of long reads.</title>
        <authorList>
            <person name="Redwan R.M."/>
            <person name="Saidin A."/>
            <person name="Kumar S.V."/>
        </authorList>
    </citation>
    <scope>NUCLEOTIDE SEQUENCE [LARGE SCALE GENOMIC DNA]</scope>
    <source>
        <strain evidence="5">cv. MD2</strain>
        <tissue evidence="4">Leaf</tissue>
    </source>
</reference>
<comment type="similarity">
    <text evidence="1">Belongs to the LOB domain-containing protein family.</text>
</comment>
<dbReference type="Gramene" id="Aco020034.1.mrna1">
    <property type="protein sequence ID" value="Aco020034.1.mrna1"/>
    <property type="gene ID" value="Aco020034.1.path1"/>
</dbReference>
<dbReference type="GO" id="GO:0010468">
    <property type="term" value="P:regulation of gene expression"/>
    <property type="evidence" value="ECO:0007669"/>
    <property type="project" value="TreeGrafter"/>
</dbReference>
<sequence>MSCNGCRVLRKGCSAGCAIRSCLQWIRSPNSQANATVFLAKFYGRAGLLNLISSCPLHLRSSIFQSLLYEACGRVLDPVCGSVGLLWSGNWQLCQAAVEAVLKGVPITRTPATLSGGGVPPLKTYDIRHVAKNTDRLGAAAKSRSRFKRSGSARRKPEVELVDWTEFHPAEPSHESDRESDSKGGPVGSADGSHVSQAEPIRAKLVLGVEENCGVALDLSLSLLTAVQPA</sequence>
<dbReference type="GeneID" id="109716763"/>
<dbReference type="Pfam" id="PF03195">
    <property type="entry name" value="LOB"/>
    <property type="match status" value="1"/>
</dbReference>
<feature type="compositionally biased region" description="Basic residues" evidence="2">
    <location>
        <begin position="143"/>
        <end position="154"/>
    </location>
</feature>
<dbReference type="PROSITE" id="PS50891">
    <property type="entry name" value="LOB"/>
    <property type="match status" value="1"/>
</dbReference>
<feature type="domain" description="LOB" evidence="3">
    <location>
        <begin position="1"/>
        <end position="107"/>
    </location>
</feature>
<feature type="region of interest" description="Disordered" evidence="2">
    <location>
        <begin position="139"/>
        <end position="196"/>
    </location>
</feature>
<protein>
    <submittedName>
        <fullName evidence="4 7">LOB domain-containing protein 41</fullName>
    </submittedName>
</protein>
<dbReference type="EMBL" id="LSRQ01005666">
    <property type="protein sequence ID" value="OAY67126.1"/>
    <property type="molecule type" value="Genomic_DNA"/>
</dbReference>
<dbReference type="Proteomes" id="UP000515123">
    <property type="component" value="Linkage group 10"/>
</dbReference>
<evidence type="ECO:0000256" key="1">
    <source>
        <dbReference type="ARBA" id="ARBA00005474"/>
    </source>
</evidence>
<feature type="compositionally biased region" description="Basic and acidic residues" evidence="2">
    <location>
        <begin position="155"/>
        <end position="182"/>
    </location>
</feature>
<evidence type="ECO:0000313" key="6">
    <source>
        <dbReference type="Proteomes" id="UP000515123"/>
    </source>
</evidence>
<dbReference type="PANTHER" id="PTHR31304:SF9">
    <property type="entry name" value="LOB DOMAIN-CONTAINING PROTEIN 40"/>
    <property type="match status" value="1"/>
</dbReference>
<dbReference type="STRING" id="4615.A0A199UR39"/>
<accession>A0A199UR39</accession>
<dbReference type="RefSeq" id="XP_020097907.1">
    <property type="nucleotide sequence ID" value="XM_020242318.1"/>
</dbReference>
<evidence type="ECO:0000259" key="3">
    <source>
        <dbReference type="PROSITE" id="PS50891"/>
    </source>
</evidence>
<dbReference type="AlphaFoldDB" id="A0A199UR39"/>
<proteinExistence type="inferred from homology"/>
<dbReference type="OrthoDB" id="1922547at2759"/>
<gene>
    <name evidence="7" type="primary">LOC109716763</name>
    <name evidence="4" type="ORF">ACMD2_12572</name>
</gene>
<evidence type="ECO:0000313" key="4">
    <source>
        <dbReference type="EMBL" id="OAY67126.1"/>
    </source>
</evidence>